<keyword evidence="2" id="KW-0472">Membrane</keyword>
<keyword evidence="2" id="KW-1133">Transmembrane helix</keyword>
<comment type="caution">
    <text evidence="3">The sequence shown here is derived from an EMBL/GenBank/DDBJ whole genome shotgun (WGS) entry which is preliminary data.</text>
</comment>
<dbReference type="Proteomes" id="UP000248856">
    <property type="component" value="Unassembled WGS sequence"/>
</dbReference>
<dbReference type="RefSeq" id="WP_111876473.1">
    <property type="nucleotide sequence ID" value="NZ_CBCSGC010000063.1"/>
</dbReference>
<feature type="region of interest" description="Disordered" evidence="1">
    <location>
        <begin position="60"/>
        <end position="84"/>
    </location>
</feature>
<evidence type="ECO:0000313" key="3">
    <source>
        <dbReference type="EMBL" id="RAR84781.1"/>
    </source>
</evidence>
<keyword evidence="2" id="KW-0812">Transmembrane</keyword>
<keyword evidence="4" id="KW-1185">Reference proteome</keyword>
<dbReference type="EMBL" id="QLTA01000009">
    <property type="protein sequence ID" value="RAR84781.1"/>
    <property type="molecule type" value="Genomic_DNA"/>
</dbReference>
<evidence type="ECO:0000256" key="1">
    <source>
        <dbReference type="SAM" id="MobiDB-lite"/>
    </source>
</evidence>
<evidence type="ECO:0000313" key="4">
    <source>
        <dbReference type="Proteomes" id="UP000248856"/>
    </source>
</evidence>
<proteinExistence type="predicted"/>
<evidence type="ECO:0000256" key="2">
    <source>
        <dbReference type="SAM" id="Phobius"/>
    </source>
</evidence>
<protein>
    <submittedName>
        <fullName evidence="3">Uncharacterized protein</fullName>
    </submittedName>
</protein>
<sequence>MAQEWIVVAIVAVAAAYLAWKWMPARWRGRLGAVHPALAESSGCGGCSSCGSGAAGGCATTGAGGDAARPVSIVRPGPSGAPRN</sequence>
<name>A0A328ZFE9_9BURK</name>
<gene>
    <name evidence="3" type="ORF">AX018_100913</name>
</gene>
<reference evidence="3 4" key="1">
    <citation type="submission" date="2018-06" db="EMBL/GenBank/DDBJ databases">
        <title>Genomic Encyclopedia of Archaeal and Bacterial Type Strains, Phase II (KMG-II): from individual species to whole genera.</title>
        <authorList>
            <person name="Goeker M."/>
        </authorList>
    </citation>
    <scope>NUCLEOTIDE SEQUENCE [LARGE SCALE GENOMIC DNA]</scope>
    <source>
        <strain evidence="3 4">CFPB 3232</strain>
    </source>
</reference>
<accession>A0A328ZFE9</accession>
<organism evidence="3 4">
    <name type="scientific">Paracidovorax anthurii</name>
    <dbReference type="NCBI Taxonomy" id="78229"/>
    <lineage>
        <taxon>Bacteria</taxon>
        <taxon>Pseudomonadati</taxon>
        <taxon>Pseudomonadota</taxon>
        <taxon>Betaproteobacteria</taxon>
        <taxon>Burkholderiales</taxon>
        <taxon>Comamonadaceae</taxon>
        <taxon>Paracidovorax</taxon>
    </lineage>
</organism>
<dbReference type="AlphaFoldDB" id="A0A328ZFE9"/>
<feature type="transmembrane region" description="Helical" evidence="2">
    <location>
        <begin position="6"/>
        <end position="23"/>
    </location>
</feature>